<dbReference type="EMBL" id="HACG01015903">
    <property type="protein sequence ID" value="CEK62768.1"/>
    <property type="molecule type" value="Transcribed_RNA"/>
</dbReference>
<name>A0A0B6Z2J2_9EUPU</name>
<reference evidence="1" key="1">
    <citation type="submission" date="2014-12" db="EMBL/GenBank/DDBJ databases">
        <title>Insight into the proteome of Arion vulgaris.</title>
        <authorList>
            <person name="Aradska J."/>
            <person name="Bulat T."/>
            <person name="Smidak R."/>
            <person name="Sarate P."/>
            <person name="Gangsoo J."/>
            <person name="Sialana F."/>
            <person name="Bilban M."/>
            <person name="Lubec G."/>
        </authorList>
    </citation>
    <scope>NUCLEOTIDE SEQUENCE</scope>
    <source>
        <tissue evidence="1">Skin</tissue>
    </source>
</reference>
<sequence length="83" mass="8933">GLGLCVHRFAADLDSSVIEAADRSSEYMGHSHWLTVTLDTIFSLIDIEYKPKGGLHGLCQQRSTLDRTPASTLCSGIARLAAS</sequence>
<gene>
    <name evidence="1" type="primary">ORF46100</name>
</gene>
<feature type="non-terminal residue" evidence="1">
    <location>
        <position position="1"/>
    </location>
</feature>
<protein>
    <submittedName>
        <fullName evidence="1">Uncharacterized protein</fullName>
    </submittedName>
</protein>
<proteinExistence type="predicted"/>
<dbReference type="AlphaFoldDB" id="A0A0B6Z2J2"/>
<accession>A0A0B6Z2J2</accession>
<feature type="non-terminal residue" evidence="1">
    <location>
        <position position="83"/>
    </location>
</feature>
<evidence type="ECO:0000313" key="1">
    <source>
        <dbReference type="EMBL" id="CEK62768.1"/>
    </source>
</evidence>
<organism evidence="1">
    <name type="scientific">Arion vulgaris</name>
    <dbReference type="NCBI Taxonomy" id="1028688"/>
    <lineage>
        <taxon>Eukaryota</taxon>
        <taxon>Metazoa</taxon>
        <taxon>Spiralia</taxon>
        <taxon>Lophotrochozoa</taxon>
        <taxon>Mollusca</taxon>
        <taxon>Gastropoda</taxon>
        <taxon>Heterobranchia</taxon>
        <taxon>Euthyneura</taxon>
        <taxon>Panpulmonata</taxon>
        <taxon>Eupulmonata</taxon>
        <taxon>Stylommatophora</taxon>
        <taxon>Helicina</taxon>
        <taxon>Arionoidea</taxon>
        <taxon>Arionidae</taxon>
        <taxon>Arion</taxon>
    </lineage>
</organism>